<dbReference type="Proteomes" id="UP001153737">
    <property type="component" value="Chromosome 2"/>
</dbReference>
<reference evidence="1" key="2">
    <citation type="submission" date="2022-10" db="EMBL/GenBank/DDBJ databases">
        <authorList>
            <consortium name="ENA_rothamsted_submissions"/>
            <consortium name="culmorum"/>
            <person name="King R."/>
        </authorList>
    </citation>
    <scope>NUCLEOTIDE SEQUENCE</scope>
</reference>
<organism evidence="1 2">
    <name type="scientific">Phaedon cochleariae</name>
    <name type="common">Mustard beetle</name>
    <dbReference type="NCBI Taxonomy" id="80249"/>
    <lineage>
        <taxon>Eukaryota</taxon>
        <taxon>Metazoa</taxon>
        <taxon>Ecdysozoa</taxon>
        <taxon>Arthropoda</taxon>
        <taxon>Hexapoda</taxon>
        <taxon>Insecta</taxon>
        <taxon>Pterygota</taxon>
        <taxon>Neoptera</taxon>
        <taxon>Endopterygota</taxon>
        <taxon>Coleoptera</taxon>
        <taxon>Polyphaga</taxon>
        <taxon>Cucujiformia</taxon>
        <taxon>Chrysomeloidea</taxon>
        <taxon>Chrysomelidae</taxon>
        <taxon>Chrysomelinae</taxon>
        <taxon>Chrysomelini</taxon>
        <taxon>Phaedon</taxon>
    </lineage>
</organism>
<evidence type="ECO:0000313" key="1">
    <source>
        <dbReference type="EMBL" id="CAH1155429.1"/>
    </source>
</evidence>
<name>A0A9P0GUE8_PHACE</name>
<sequence>MDGPMKRVWKRKYLFSRKILRRGCSDLVGRPPIGISCERCKYSCSKSVDNVTRNTIFEHFWNLEKAVQQREYIADLVERHQPEKGHPRKRFTQTYTLRHAEECHKVCKKFFISTLGISERIMRTALEKGRRRL</sequence>
<dbReference type="AlphaFoldDB" id="A0A9P0GUE8"/>
<gene>
    <name evidence="1" type="ORF">PHAECO_LOCUS6600</name>
</gene>
<dbReference type="PANTHER" id="PTHR10773">
    <property type="entry name" value="DNA-DIRECTED RNA POLYMERASES I, II, AND III SUBUNIT RPABC2"/>
    <property type="match status" value="1"/>
</dbReference>
<evidence type="ECO:0000313" key="2">
    <source>
        <dbReference type="Proteomes" id="UP001153737"/>
    </source>
</evidence>
<dbReference type="OrthoDB" id="6774481at2759"/>
<keyword evidence="2" id="KW-1185">Reference proteome</keyword>
<accession>A0A9P0GUE8</accession>
<proteinExistence type="predicted"/>
<protein>
    <submittedName>
        <fullName evidence="1">Uncharacterized protein</fullName>
    </submittedName>
</protein>
<dbReference type="EMBL" id="OU896708">
    <property type="protein sequence ID" value="CAH1155429.1"/>
    <property type="molecule type" value="Genomic_DNA"/>
</dbReference>
<reference evidence="1" key="1">
    <citation type="submission" date="2022-01" db="EMBL/GenBank/DDBJ databases">
        <authorList>
            <person name="King R."/>
        </authorList>
    </citation>
    <scope>NUCLEOTIDE SEQUENCE</scope>
</reference>
<dbReference type="PANTHER" id="PTHR10773:SF19">
    <property type="match status" value="1"/>
</dbReference>